<organism evidence="1">
    <name type="scientific">Caldilinea aerophila</name>
    <dbReference type="NCBI Taxonomy" id="133453"/>
    <lineage>
        <taxon>Bacteria</taxon>
        <taxon>Bacillati</taxon>
        <taxon>Chloroflexota</taxon>
        <taxon>Caldilineae</taxon>
        <taxon>Caldilineales</taxon>
        <taxon>Caldilineaceae</taxon>
        <taxon>Caldilinea</taxon>
    </lineage>
</organism>
<dbReference type="EMBL" id="DSMG01000135">
    <property type="protein sequence ID" value="HDX32456.1"/>
    <property type="molecule type" value="Genomic_DNA"/>
</dbReference>
<comment type="caution">
    <text evidence="1">The sequence shown here is derived from an EMBL/GenBank/DDBJ whole genome shotgun (WGS) entry which is preliminary data.</text>
</comment>
<dbReference type="Pfam" id="PF13450">
    <property type="entry name" value="NAD_binding_8"/>
    <property type="match status" value="1"/>
</dbReference>
<dbReference type="AlphaFoldDB" id="A0A7C1FI88"/>
<proteinExistence type="predicted"/>
<dbReference type="Gene3D" id="3.50.50.60">
    <property type="entry name" value="FAD/NAD(P)-binding domain"/>
    <property type="match status" value="1"/>
</dbReference>
<dbReference type="SUPFAM" id="SSF51905">
    <property type="entry name" value="FAD/NAD(P)-binding domain"/>
    <property type="match status" value="1"/>
</dbReference>
<gene>
    <name evidence="1" type="ORF">ENQ20_13365</name>
</gene>
<sequence length="67" mass="7198">MDKHILIIGAGIAGLAAGCYARMNGYCATIFELHDLPGGLCTAWERKGYVFDGCIHYLFGSGEGQPF</sequence>
<name>A0A7C1FI88_9CHLR</name>
<dbReference type="PROSITE" id="PS51257">
    <property type="entry name" value="PROKAR_LIPOPROTEIN"/>
    <property type="match status" value="1"/>
</dbReference>
<reference evidence="1" key="1">
    <citation type="journal article" date="2020" name="mSystems">
        <title>Genome- and Community-Level Interaction Insights into Carbon Utilization and Element Cycling Functions of Hydrothermarchaeota in Hydrothermal Sediment.</title>
        <authorList>
            <person name="Zhou Z."/>
            <person name="Liu Y."/>
            <person name="Xu W."/>
            <person name="Pan J."/>
            <person name="Luo Z.H."/>
            <person name="Li M."/>
        </authorList>
    </citation>
    <scope>NUCLEOTIDE SEQUENCE [LARGE SCALE GENOMIC DNA]</scope>
    <source>
        <strain evidence="1">SpSt-289</strain>
    </source>
</reference>
<dbReference type="PANTHER" id="PTHR43734:SF1">
    <property type="entry name" value="PHYTOENE DESATURASE"/>
    <property type="match status" value="1"/>
</dbReference>
<dbReference type="PANTHER" id="PTHR43734">
    <property type="entry name" value="PHYTOENE DESATURASE"/>
    <property type="match status" value="1"/>
</dbReference>
<evidence type="ECO:0000313" key="1">
    <source>
        <dbReference type="EMBL" id="HDX32456.1"/>
    </source>
</evidence>
<dbReference type="InterPro" id="IPR036188">
    <property type="entry name" value="FAD/NAD-bd_sf"/>
</dbReference>
<protein>
    <submittedName>
        <fullName evidence="1">NAD(P)/FAD-dependent oxidoreductase</fullName>
    </submittedName>
</protein>
<accession>A0A7C1FI88</accession>